<dbReference type="CDD" id="cd00067">
    <property type="entry name" value="GAL4"/>
    <property type="match status" value="1"/>
</dbReference>
<dbReference type="InterPro" id="IPR007219">
    <property type="entry name" value="XnlR_reg_dom"/>
</dbReference>
<feature type="domain" description="Zn(2)-C6 fungal-type" evidence="8">
    <location>
        <begin position="78"/>
        <end position="107"/>
    </location>
</feature>
<dbReference type="InterPro" id="IPR013087">
    <property type="entry name" value="Znf_C2H2_type"/>
</dbReference>
<dbReference type="EMBL" id="JAGMUV010000027">
    <property type="protein sequence ID" value="KAH7118306.1"/>
    <property type="molecule type" value="Genomic_DNA"/>
</dbReference>
<evidence type="ECO:0000313" key="10">
    <source>
        <dbReference type="EMBL" id="KAH7118306.1"/>
    </source>
</evidence>
<dbReference type="InterPro" id="IPR036236">
    <property type="entry name" value="Znf_C2H2_sf"/>
</dbReference>
<dbReference type="SMART" id="SM00355">
    <property type="entry name" value="ZnF_C2H2"/>
    <property type="match status" value="2"/>
</dbReference>
<evidence type="ECO:0000259" key="9">
    <source>
        <dbReference type="PROSITE" id="PS50157"/>
    </source>
</evidence>
<feature type="domain" description="C2H2-type" evidence="9">
    <location>
        <begin position="36"/>
        <end position="65"/>
    </location>
</feature>
<dbReference type="GO" id="GO:0008270">
    <property type="term" value="F:zinc ion binding"/>
    <property type="evidence" value="ECO:0007669"/>
    <property type="project" value="UniProtKB-KW"/>
</dbReference>
<keyword evidence="5" id="KW-0862">Zinc</keyword>
<keyword evidence="6" id="KW-0539">Nucleus</keyword>
<dbReference type="GO" id="GO:0006351">
    <property type="term" value="P:DNA-templated transcription"/>
    <property type="evidence" value="ECO:0007669"/>
    <property type="project" value="InterPro"/>
</dbReference>
<dbReference type="SUPFAM" id="SSF57667">
    <property type="entry name" value="beta-beta-alpha zinc fingers"/>
    <property type="match status" value="1"/>
</dbReference>
<dbReference type="OrthoDB" id="3945418at2759"/>
<dbReference type="PANTHER" id="PTHR40626:SF3">
    <property type="entry name" value="TRANSCRIPTION FACTOR WITH C2H2 AND ZN(2)-CYS(6) DNA BINDING DOMAIN (EUROFUNG)-RELATED"/>
    <property type="match status" value="1"/>
</dbReference>
<evidence type="ECO:0008006" key="12">
    <source>
        <dbReference type="Google" id="ProtNLM"/>
    </source>
</evidence>
<evidence type="ECO:0000259" key="8">
    <source>
        <dbReference type="PROSITE" id="PS50048"/>
    </source>
</evidence>
<dbReference type="Gene3D" id="4.10.240.10">
    <property type="entry name" value="Zn(2)-C6 fungal-type DNA-binding domain"/>
    <property type="match status" value="1"/>
</dbReference>
<dbReference type="GO" id="GO:0000981">
    <property type="term" value="F:DNA-binding transcription factor activity, RNA polymerase II-specific"/>
    <property type="evidence" value="ECO:0007669"/>
    <property type="project" value="InterPro"/>
</dbReference>
<keyword evidence="11" id="KW-1185">Reference proteome</keyword>
<comment type="subcellular location">
    <subcellularLocation>
        <location evidence="1">Nucleus</location>
    </subcellularLocation>
</comment>
<dbReference type="PANTHER" id="PTHR40626">
    <property type="entry name" value="MIP31509P"/>
    <property type="match status" value="1"/>
</dbReference>
<keyword evidence="3" id="KW-0677">Repeat</keyword>
<feature type="domain" description="C2H2-type" evidence="9">
    <location>
        <begin position="8"/>
        <end position="35"/>
    </location>
</feature>
<dbReference type="SMART" id="SM00066">
    <property type="entry name" value="GAL4"/>
    <property type="match status" value="1"/>
</dbReference>
<keyword evidence="2" id="KW-0479">Metal-binding</keyword>
<evidence type="ECO:0000313" key="11">
    <source>
        <dbReference type="Proteomes" id="UP000738349"/>
    </source>
</evidence>
<organism evidence="10 11">
    <name type="scientific">Dactylonectria macrodidyma</name>
    <dbReference type="NCBI Taxonomy" id="307937"/>
    <lineage>
        <taxon>Eukaryota</taxon>
        <taxon>Fungi</taxon>
        <taxon>Dikarya</taxon>
        <taxon>Ascomycota</taxon>
        <taxon>Pezizomycotina</taxon>
        <taxon>Sordariomycetes</taxon>
        <taxon>Hypocreomycetidae</taxon>
        <taxon>Hypocreales</taxon>
        <taxon>Nectriaceae</taxon>
        <taxon>Dactylonectria</taxon>
    </lineage>
</organism>
<evidence type="ECO:0000256" key="2">
    <source>
        <dbReference type="ARBA" id="ARBA00022723"/>
    </source>
</evidence>
<proteinExistence type="predicted"/>
<dbReference type="AlphaFoldDB" id="A0A9P9IF10"/>
<evidence type="ECO:0000256" key="1">
    <source>
        <dbReference type="ARBA" id="ARBA00004123"/>
    </source>
</evidence>
<dbReference type="PROSITE" id="PS00028">
    <property type="entry name" value="ZINC_FINGER_C2H2_1"/>
    <property type="match status" value="1"/>
</dbReference>
<dbReference type="InterPro" id="IPR051059">
    <property type="entry name" value="VerF-like"/>
</dbReference>
<keyword evidence="4 7" id="KW-0863">Zinc-finger</keyword>
<evidence type="ECO:0000256" key="4">
    <source>
        <dbReference type="ARBA" id="ARBA00022771"/>
    </source>
</evidence>
<comment type="caution">
    <text evidence="10">The sequence shown here is derived from an EMBL/GenBank/DDBJ whole genome shotgun (WGS) entry which is preliminary data.</text>
</comment>
<reference evidence="10" key="1">
    <citation type="journal article" date="2021" name="Nat. Commun.">
        <title>Genetic determinants of endophytism in the Arabidopsis root mycobiome.</title>
        <authorList>
            <person name="Mesny F."/>
            <person name="Miyauchi S."/>
            <person name="Thiergart T."/>
            <person name="Pickel B."/>
            <person name="Atanasova L."/>
            <person name="Karlsson M."/>
            <person name="Huettel B."/>
            <person name="Barry K.W."/>
            <person name="Haridas S."/>
            <person name="Chen C."/>
            <person name="Bauer D."/>
            <person name="Andreopoulos W."/>
            <person name="Pangilinan J."/>
            <person name="LaButti K."/>
            <person name="Riley R."/>
            <person name="Lipzen A."/>
            <person name="Clum A."/>
            <person name="Drula E."/>
            <person name="Henrissat B."/>
            <person name="Kohler A."/>
            <person name="Grigoriev I.V."/>
            <person name="Martin F.M."/>
            <person name="Hacquard S."/>
        </authorList>
    </citation>
    <scope>NUCLEOTIDE SEQUENCE</scope>
    <source>
        <strain evidence="10">MPI-CAGE-AT-0147</strain>
    </source>
</reference>
<evidence type="ECO:0000256" key="3">
    <source>
        <dbReference type="ARBA" id="ARBA00022737"/>
    </source>
</evidence>
<dbReference type="InterPro" id="IPR001138">
    <property type="entry name" value="Zn2Cys6_DnaBD"/>
</dbReference>
<name>A0A9P9IF10_9HYPO</name>
<dbReference type="GO" id="GO:0005634">
    <property type="term" value="C:nucleus"/>
    <property type="evidence" value="ECO:0007669"/>
    <property type="project" value="UniProtKB-SubCell"/>
</dbReference>
<evidence type="ECO:0000256" key="7">
    <source>
        <dbReference type="PROSITE-ProRule" id="PRU00042"/>
    </source>
</evidence>
<dbReference type="Proteomes" id="UP000738349">
    <property type="component" value="Unassembled WGS sequence"/>
</dbReference>
<dbReference type="Pfam" id="PF04082">
    <property type="entry name" value="Fungal_trans"/>
    <property type="match status" value="1"/>
</dbReference>
<dbReference type="PROSITE" id="PS50157">
    <property type="entry name" value="ZINC_FINGER_C2H2_2"/>
    <property type="match status" value="2"/>
</dbReference>
<protein>
    <recommendedName>
        <fullName evidence="12">Zn(2)-C6 fungal-type domain-containing protein</fullName>
    </recommendedName>
</protein>
<dbReference type="SUPFAM" id="SSF57701">
    <property type="entry name" value="Zn2/Cys6 DNA-binding domain"/>
    <property type="match status" value="1"/>
</dbReference>
<sequence length="659" mass="74338">MTEAKRLFTCQVCSKSYARACHLLRHRKSHTEESDFRCPFCHDKFSRSDAARRHSKTCNRGAGRPLPSTLKPGRRFHACDGCAISKSGCDGRYPCSTCAATKQLCTYNRVLQSLSVPKYTGQERISDLVLGSRCSMILRRQLYHDQGTGGAGFTLLYEPAEPESDVVPVFFLLQYTNPQNGRIQDYFGPGAKSLGVTAKGSDLSIENNNSVTFTSTDLSDWCWNDHDEFHVIDTVFGVESSVFNQTDTTRADTDQQLSLGGNLETTMSEITSALLATSMSKVSFTTYYTLLESAECIFSAEKASSFVDSYFDNWHPHCPILHQCSFDINSAHPPLLAALILMGAVFSSGKTTMAARICLDAMEEYIFGHADFIRLIDQSSEEKPGATDIAPLQASFIITIIQHWDTHSESRRRIRLHRFPDIVRAARNLGLTSLRHSHCAVHDKLYDYQDSQAFVKTEESIRLMNWIFLVDSSHAIFHRSLPQLELTELTGALPCPENVFNTQTLRPRCWCNKGELVYKIPSTADGIDLLMDDSWTNDTSSRFGQLGYLDLFILVSGLHEIIFRTDNTYTPQGYKSALRRALGRWRYLWDVNLRNLDSVEEGCLGFFRKADEYWCLANLLLKEDCPKLKRTSEGDSGQDCMDGVHEFLKRFSQLSIASF</sequence>
<evidence type="ECO:0000256" key="6">
    <source>
        <dbReference type="ARBA" id="ARBA00023242"/>
    </source>
</evidence>
<dbReference type="GO" id="GO:0000978">
    <property type="term" value="F:RNA polymerase II cis-regulatory region sequence-specific DNA binding"/>
    <property type="evidence" value="ECO:0007669"/>
    <property type="project" value="InterPro"/>
</dbReference>
<dbReference type="InterPro" id="IPR036864">
    <property type="entry name" value="Zn2-C6_fun-type_DNA-bd_sf"/>
</dbReference>
<accession>A0A9P9IF10</accession>
<evidence type="ECO:0000256" key="5">
    <source>
        <dbReference type="ARBA" id="ARBA00022833"/>
    </source>
</evidence>
<dbReference type="Gene3D" id="3.30.160.60">
    <property type="entry name" value="Classic Zinc Finger"/>
    <property type="match status" value="1"/>
</dbReference>
<dbReference type="PROSITE" id="PS50048">
    <property type="entry name" value="ZN2_CY6_FUNGAL_2"/>
    <property type="match status" value="1"/>
</dbReference>
<dbReference type="CDD" id="cd12148">
    <property type="entry name" value="fungal_TF_MHR"/>
    <property type="match status" value="1"/>
</dbReference>
<dbReference type="Pfam" id="PF00172">
    <property type="entry name" value="Zn_clus"/>
    <property type="match status" value="1"/>
</dbReference>
<gene>
    <name evidence="10" type="ORF">EDB81DRAFT_816553</name>
</gene>
<dbReference type="GO" id="GO:0000785">
    <property type="term" value="C:chromatin"/>
    <property type="evidence" value="ECO:0007669"/>
    <property type="project" value="TreeGrafter"/>
</dbReference>